<proteinExistence type="predicted"/>
<dbReference type="RefSeq" id="WP_344876074.1">
    <property type="nucleotide sequence ID" value="NZ_BAAAZP010000041.1"/>
</dbReference>
<dbReference type="EMBL" id="BAAAZP010000041">
    <property type="protein sequence ID" value="GAA3659666.1"/>
    <property type="molecule type" value="Genomic_DNA"/>
</dbReference>
<gene>
    <name evidence="1" type="ORF">GCM10022224_023850</name>
</gene>
<evidence type="ECO:0008006" key="3">
    <source>
        <dbReference type="Google" id="ProtNLM"/>
    </source>
</evidence>
<organism evidence="1 2">
    <name type="scientific">Nonomuraea antimicrobica</name>
    <dbReference type="NCBI Taxonomy" id="561173"/>
    <lineage>
        <taxon>Bacteria</taxon>
        <taxon>Bacillati</taxon>
        <taxon>Actinomycetota</taxon>
        <taxon>Actinomycetes</taxon>
        <taxon>Streptosporangiales</taxon>
        <taxon>Streptosporangiaceae</taxon>
        <taxon>Nonomuraea</taxon>
    </lineage>
</organism>
<evidence type="ECO:0000313" key="2">
    <source>
        <dbReference type="Proteomes" id="UP001500902"/>
    </source>
</evidence>
<comment type="caution">
    <text evidence="1">The sequence shown here is derived from an EMBL/GenBank/DDBJ whole genome shotgun (WGS) entry which is preliminary data.</text>
</comment>
<dbReference type="Pfam" id="PF19142">
    <property type="entry name" value="DUF5825"/>
    <property type="match status" value="1"/>
</dbReference>
<dbReference type="InterPro" id="IPR043863">
    <property type="entry name" value="DUF5825"/>
</dbReference>
<keyword evidence="2" id="KW-1185">Reference proteome</keyword>
<dbReference type="Proteomes" id="UP001500902">
    <property type="component" value="Unassembled WGS sequence"/>
</dbReference>
<evidence type="ECO:0000313" key="1">
    <source>
        <dbReference type="EMBL" id="GAA3659666.1"/>
    </source>
</evidence>
<reference evidence="2" key="1">
    <citation type="journal article" date="2019" name="Int. J. Syst. Evol. Microbiol.">
        <title>The Global Catalogue of Microorganisms (GCM) 10K type strain sequencing project: providing services to taxonomists for standard genome sequencing and annotation.</title>
        <authorList>
            <consortium name="The Broad Institute Genomics Platform"/>
            <consortium name="The Broad Institute Genome Sequencing Center for Infectious Disease"/>
            <person name="Wu L."/>
            <person name="Ma J."/>
        </authorList>
    </citation>
    <scope>NUCLEOTIDE SEQUENCE [LARGE SCALE GENOMIC DNA]</scope>
    <source>
        <strain evidence="2">JCM 16904</strain>
    </source>
</reference>
<sequence>MNGREATLWRDYHRDAIAVTGMSLGTRQLRGHPSACALELFRQGCRKVTFDDVVDVESGTDEVAAVRSLALVRELTALGIVTEWRLRLGGDVSWQVMSHLYPPLEIVSGETEALRHWRNAYVTGRLIWRRGPGFLLVRDCRWGGMRRFTITQSDYLRVIEALNEGDAAANAPARVLATLAARHLAVRVGSMYCWLPYRVRRWPDNR</sequence>
<protein>
    <recommendedName>
        <fullName evidence="3">Golgi phosphoprotein 3 (GPP34)</fullName>
    </recommendedName>
</protein>
<name>A0ABP7BG28_9ACTN</name>
<accession>A0ABP7BG28</accession>